<dbReference type="PANTHER" id="PTHR11908:SF132">
    <property type="entry name" value="ALDEHYDE OXIDASE 1-RELATED"/>
    <property type="match status" value="1"/>
</dbReference>
<evidence type="ECO:0000256" key="2">
    <source>
        <dbReference type="ARBA" id="ARBA00023002"/>
    </source>
</evidence>
<keyword evidence="2 4" id="KW-0560">Oxidoreductase</keyword>
<dbReference type="InterPro" id="IPR037165">
    <property type="entry name" value="AldOxase/xan_DH_Mopterin-bd_sf"/>
</dbReference>
<keyword evidence="5" id="KW-1185">Reference proteome</keyword>
<dbReference type="SUPFAM" id="SSF56003">
    <property type="entry name" value="Molybdenum cofactor-binding domain"/>
    <property type="match status" value="1"/>
</dbReference>
<dbReference type="STRING" id="1121877.FEAC_09700"/>
<dbReference type="InterPro" id="IPR008274">
    <property type="entry name" value="AldOxase/xan_DH_MoCoBD1"/>
</dbReference>
<reference evidence="4 5" key="1">
    <citation type="submission" date="2015-01" db="EMBL/GenBank/DDBJ databases">
        <title>Draft genome of the acidophilic iron oxidizer Ferrimicrobium acidiphilum strain T23.</title>
        <authorList>
            <person name="Poehlein A."/>
            <person name="Eisen S."/>
            <person name="Schloemann M."/>
            <person name="Johnson B.D."/>
            <person name="Daniel R."/>
            <person name="Muehling M."/>
        </authorList>
    </citation>
    <scope>NUCLEOTIDE SEQUENCE [LARGE SCALE GENOMIC DNA]</scope>
    <source>
        <strain evidence="4 5">T23</strain>
    </source>
</reference>
<accession>A0A0D8FVF0</accession>
<dbReference type="EMBL" id="JXUW01000006">
    <property type="protein sequence ID" value="KJE77258.1"/>
    <property type="molecule type" value="Genomic_DNA"/>
</dbReference>
<dbReference type="OrthoDB" id="9758509at2"/>
<dbReference type="Pfam" id="PF02738">
    <property type="entry name" value="MoCoBD_1"/>
    <property type="match status" value="1"/>
</dbReference>
<feature type="domain" description="Aldehyde oxidase/xanthine dehydrogenase a/b hammerhead" evidence="3">
    <location>
        <begin position="43"/>
        <end position="158"/>
    </location>
</feature>
<name>A0A0D8FVF0_9ACTN</name>
<keyword evidence="1" id="KW-0500">Molybdenum</keyword>
<dbReference type="Gene3D" id="3.30.365.10">
    <property type="entry name" value="Aldehyde oxidase/xanthine dehydrogenase, molybdopterin binding domain"/>
    <property type="match status" value="4"/>
</dbReference>
<evidence type="ECO:0000313" key="4">
    <source>
        <dbReference type="EMBL" id="KJE77258.1"/>
    </source>
</evidence>
<dbReference type="Gene3D" id="3.90.1170.50">
    <property type="entry name" value="Aldehyde oxidase/xanthine dehydrogenase, a/b hammerhead"/>
    <property type="match status" value="1"/>
</dbReference>
<dbReference type="AlphaFoldDB" id="A0A0D8FVF0"/>
<evidence type="ECO:0000259" key="3">
    <source>
        <dbReference type="SMART" id="SM01008"/>
    </source>
</evidence>
<dbReference type="SUPFAM" id="SSF54665">
    <property type="entry name" value="CO dehydrogenase molybdoprotein N-domain-like"/>
    <property type="match status" value="1"/>
</dbReference>
<dbReference type="InterPro" id="IPR000674">
    <property type="entry name" value="Ald_Oxase/Xan_DH_a/b"/>
</dbReference>
<dbReference type="GO" id="GO:0034875">
    <property type="term" value="F:caffeine oxidase activity"/>
    <property type="evidence" value="ECO:0007669"/>
    <property type="project" value="UniProtKB-EC"/>
</dbReference>
<evidence type="ECO:0000313" key="5">
    <source>
        <dbReference type="Proteomes" id="UP000032336"/>
    </source>
</evidence>
<dbReference type="Proteomes" id="UP000032336">
    <property type="component" value="Unassembled WGS sequence"/>
</dbReference>
<dbReference type="InterPro" id="IPR036856">
    <property type="entry name" value="Ald_Oxase/Xan_DH_a/b_sf"/>
</dbReference>
<comment type="caution">
    <text evidence="4">The sequence shown here is derived from an EMBL/GenBank/DDBJ whole genome shotgun (WGS) entry which is preliminary data.</text>
</comment>
<dbReference type="InterPro" id="IPR046867">
    <property type="entry name" value="AldOxase/xan_DH_MoCoBD2"/>
</dbReference>
<dbReference type="eggNOG" id="COG1529">
    <property type="taxonomic scope" value="Bacteria"/>
</dbReference>
<organism evidence="4 5">
    <name type="scientific">Ferrimicrobium acidiphilum DSM 19497</name>
    <dbReference type="NCBI Taxonomy" id="1121877"/>
    <lineage>
        <taxon>Bacteria</taxon>
        <taxon>Bacillati</taxon>
        <taxon>Actinomycetota</taxon>
        <taxon>Acidimicrobiia</taxon>
        <taxon>Acidimicrobiales</taxon>
        <taxon>Acidimicrobiaceae</taxon>
        <taxon>Ferrimicrobium</taxon>
    </lineage>
</organism>
<evidence type="ECO:0000256" key="1">
    <source>
        <dbReference type="ARBA" id="ARBA00022505"/>
    </source>
</evidence>
<dbReference type="Pfam" id="PF01315">
    <property type="entry name" value="Ald_Xan_dh_C"/>
    <property type="match status" value="1"/>
</dbReference>
<gene>
    <name evidence="4" type="primary">cdhA</name>
    <name evidence="4" type="ORF">FEAC_09700</name>
</gene>
<dbReference type="InterPro" id="IPR016208">
    <property type="entry name" value="Ald_Oxase/xanthine_DH-like"/>
</dbReference>
<sequence length="791" mass="83900">MVSGVVARLECDGLERNMTMDVRNSGEGIGASRWRDEDQDLLRGARRYIDDMVLPNMVHMRVVRSPVASGQLEAMDWSEVRSAAGVILAADAASDPDLRVVVPAPLVPDAEIVPKGTPTLADNRVRFVGEPIAVIVASTRRAAEDAADLAYPTITADTGVYTLDDALSIRALVHDDLRDNVLASWRSEVGDVEAGLQSAHRVVETELALPRLVAAPMEPRGCIASVDSSNGRVTLYASAQDPHRPKQQLITSLGLDPDDVRVVVPAVGGAFGSKGAIPPEYVLAVLLARRLGRPVKWIEDRSENFVGAYQGRGMRARVKMGFDSDAHLTVLTARIEADLGAYLYQSTPVPGVTAATLMGGVYDLSTARVEMVGLATNRVPTGPYRGAGRPEAAYFVERTLDVAAHALEIDPVLLRRRNLIAEDKFPYRTVTGLTYDSGQYGRALEQLEARMETPVAEESDTQGVILGRGFAMYIERAAPGGWESAAATLDEDGTVILRSGSSDHGQGHATSLAQIVVSTLGVHFDRVRVDQGDSDYGDGVGTFGSRSMALGGEAARLASEGLGERIREICSSLLEADAHDLSIEGDRVFVRGSADVDISLTELTRLARERGLLAGSECLSVATRSKVAGPVFPYGAYGAVVSIDVATGVVHVVKIVAVDDAGTLINPLLTEGQVMGSTLQGVASALLEAVVLDEDGQPQTTSLMTYLVPSAAEADYELDSSFLTTPTPLTPLGAKGVGESGTIGALAAIANAVADALSLVNVTEPLDPPYSPDRIWITIERSRDKTAGEDD</sequence>
<dbReference type="GO" id="GO:0005506">
    <property type="term" value="F:iron ion binding"/>
    <property type="evidence" value="ECO:0007669"/>
    <property type="project" value="InterPro"/>
</dbReference>
<proteinExistence type="predicted"/>
<dbReference type="EC" id="1.17.5.2" evidence="4"/>
<dbReference type="PANTHER" id="PTHR11908">
    <property type="entry name" value="XANTHINE DEHYDROGENASE"/>
    <property type="match status" value="1"/>
</dbReference>
<dbReference type="SMART" id="SM01008">
    <property type="entry name" value="Ald_Xan_dh_C"/>
    <property type="match status" value="1"/>
</dbReference>
<protein>
    <submittedName>
        <fullName evidence="4">Caffeine dehydrogenase subunit alpha</fullName>
        <ecNumber evidence="4">1.17.5.2</ecNumber>
    </submittedName>
</protein>
<dbReference type="Pfam" id="PF20256">
    <property type="entry name" value="MoCoBD_2"/>
    <property type="match status" value="1"/>
</dbReference>